<accession>A0A8K0H6K8</accession>
<keyword evidence="4" id="KW-1185">Reference proteome</keyword>
<dbReference type="SUPFAM" id="SSF53474">
    <property type="entry name" value="alpha/beta-Hydrolases"/>
    <property type="match status" value="1"/>
</dbReference>
<reference evidence="3" key="1">
    <citation type="submission" date="2020-03" db="EMBL/GenBank/DDBJ databases">
        <title>A high-quality chromosome-level genome assembly of a woody plant with both climbing and erect habits, Rhamnella rubrinervis.</title>
        <authorList>
            <person name="Lu Z."/>
            <person name="Yang Y."/>
            <person name="Zhu X."/>
            <person name="Sun Y."/>
        </authorList>
    </citation>
    <scope>NUCLEOTIDE SEQUENCE</scope>
    <source>
        <strain evidence="3">BYM</strain>
        <tissue evidence="3">Leaf</tissue>
    </source>
</reference>
<evidence type="ECO:0000256" key="1">
    <source>
        <dbReference type="ARBA" id="ARBA00010515"/>
    </source>
</evidence>
<organism evidence="3 4">
    <name type="scientific">Rhamnella rubrinervis</name>
    <dbReference type="NCBI Taxonomy" id="2594499"/>
    <lineage>
        <taxon>Eukaryota</taxon>
        <taxon>Viridiplantae</taxon>
        <taxon>Streptophyta</taxon>
        <taxon>Embryophyta</taxon>
        <taxon>Tracheophyta</taxon>
        <taxon>Spermatophyta</taxon>
        <taxon>Magnoliopsida</taxon>
        <taxon>eudicotyledons</taxon>
        <taxon>Gunneridae</taxon>
        <taxon>Pentapetalae</taxon>
        <taxon>rosids</taxon>
        <taxon>fabids</taxon>
        <taxon>Rosales</taxon>
        <taxon>Rhamnaceae</taxon>
        <taxon>rhamnoid group</taxon>
        <taxon>Rhamneae</taxon>
        <taxon>Rhamnella</taxon>
    </lineage>
</organism>
<name>A0A8K0H6K8_9ROSA</name>
<comment type="similarity">
    <text evidence="1">Belongs to the 'GDXG' lipolytic enzyme family.</text>
</comment>
<dbReference type="InterPro" id="IPR050466">
    <property type="entry name" value="Carboxylest/Gibb_receptor"/>
</dbReference>
<comment type="caution">
    <text evidence="3">The sequence shown here is derived from an EMBL/GenBank/DDBJ whole genome shotgun (WGS) entry which is preliminary data.</text>
</comment>
<protein>
    <recommendedName>
        <fullName evidence="2">Alpha/beta hydrolase fold-3 domain-containing protein</fullName>
    </recommendedName>
</protein>
<dbReference type="EMBL" id="VOIH02000005">
    <property type="protein sequence ID" value="KAF3446681.1"/>
    <property type="molecule type" value="Genomic_DNA"/>
</dbReference>
<dbReference type="AlphaFoldDB" id="A0A8K0H6K8"/>
<dbReference type="OrthoDB" id="408631at2759"/>
<dbReference type="Proteomes" id="UP000796880">
    <property type="component" value="Unassembled WGS sequence"/>
</dbReference>
<dbReference type="GO" id="GO:0016787">
    <property type="term" value="F:hydrolase activity"/>
    <property type="evidence" value="ECO:0007669"/>
    <property type="project" value="InterPro"/>
</dbReference>
<proteinExistence type="inferred from homology"/>
<evidence type="ECO:0000313" key="4">
    <source>
        <dbReference type="Proteomes" id="UP000796880"/>
    </source>
</evidence>
<dbReference type="PANTHER" id="PTHR23024">
    <property type="entry name" value="ARYLACETAMIDE DEACETYLASE"/>
    <property type="match status" value="1"/>
</dbReference>
<dbReference type="InterPro" id="IPR029058">
    <property type="entry name" value="AB_hydrolase_fold"/>
</dbReference>
<evidence type="ECO:0000259" key="2">
    <source>
        <dbReference type="Pfam" id="PF07859"/>
    </source>
</evidence>
<dbReference type="Gene3D" id="3.40.50.1820">
    <property type="entry name" value="alpha/beta hydrolase"/>
    <property type="match status" value="1"/>
</dbReference>
<sequence>MDNSKQPQVEVAYDLLPFLRVYNDGTVQRLMGTDTVPASTDPTTGVTSKDITIVPHSKISARLYLPNTHQTQKFPLVIYFPGGGFCVSSPFTSQYHTFLNSLVAQAKVIAVSVNYRKAPEHPLPTAYEDSWVALQWIVSHCGHGGPEAWLNENADFQRVFLTGDSAGANIVHNLALVAGHPEFGLSVELLGIALIHPYFWGWVPIGSEALQPEKKAFLNRLWQFLWPSSMADPDDPRINPVAEGAPSLVGLGCRRVLICVAEKDVMRDRALAYYEASSRSGWLGVVEIHETEGEDQAFHLYDLEGPKSKDFIKSLAAFLDRDMPPLI</sequence>
<dbReference type="InterPro" id="IPR013094">
    <property type="entry name" value="AB_hydrolase_3"/>
</dbReference>
<evidence type="ECO:0000313" key="3">
    <source>
        <dbReference type="EMBL" id="KAF3446681.1"/>
    </source>
</evidence>
<dbReference type="PANTHER" id="PTHR23024:SF458">
    <property type="entry name" value="ALPHA_BETA HYDROLASE FOLD-3 DOMAIN-CONTAINING PROTEIN"/>
    <property type="match status" value="1"/>
</dbReference>
<gene>
    <name evidence="3" type="ORF">FNV43_RR11861</name>
</gene>
<dbReference type="Pfam" id="PF07859">
    <property type="entry name" value="Abhydrolase_3"/>
    <property type="match status" value="1"/>
</dbReference>
<feature type="domain" description="Alpha/beta hydrolase fold-3" evidence="2">
    <location>
        <begin position="77"/>
        <end position="299"/>
    </location>
</feature>